<dbReference type="GO" id="GO:0008610">
    <property type="term" value="P:lipid biosynthetic process"/>
    <property type="evidence" value="ECO:0007669"/>
    <property type="project" value="TreeGrafter"/>
</dbReference>
<feature type="domain" description="Thioesterase" evidence="2">
    <location>
        <begin position="5"/>
        <end position="232"/>
    </location>
</feature>
<dbReference type="Proteomes" id="UP000287352">
    <property type="component" value="Unassembled WGS sequence"/>
</dbReference>
<dbReference type="RefSeq" id="WP_126583155.1">
    <property type="nucleotide sequence ID" value="NZ_BIFR01000002.1"/>
</dbReference>
<dbReference type="AlphaFoldDB" id="A0A402A9B3"/>
<dbReference type="InterPro" id="IPR012223">
    <property type="entry name" value="TEII"/>
</dbReference>
<evidence type="ECO:0000313" key="4">
    <source>
        <dbReference type="Proteomes" id="UP000287352"/>
    </source>
</evidence>
<reference evidence="4" key="1">
    <citation type="submission" date="2018-12" db="EMBL/GenBank/DDBJ databases">
        <title>Tengunoibacter tsumagoiensis gen. nov., sp. nov., Dictyobacter kobayashii sp. nov., D. alpinus sp. nov., and D. joshuensis sp. nov. and description of Dictyobacteraceae fam. nov. within the order Ktedonobacterales isolated from Tengu-no-mugimeshi.</title>
        <authorList>
            <person name="Wang C.M."/>
            <person name="Zheng Y."/>
            <person name="Sakai Y."/>
            <person name="Toyoda A."/>
            <person name="Minakuchi Y."/>
            <person name="Abe K."/>
            <person name="Yokota A."/>
            <person name="Yabe S."/>
        </authorList>
    </citation>
    <scope>NUCLEOTIDE SEQUENCE [LARGE SCALE GENOMIC DNA]</scope>
    <source>
        <strain evidence="4">Uno3</strain>
    </source>
</reference>
<comment type="caution">
    <text evidence="3">The sequence shown here is derived from an EMBL/GenBank/DDBJ whole genome shotgun (WGS) entry which is preliminary data.</text>
</comment>
<keyword evidence="4" id="KW-1185">Reference proteome</keyword>
<dbReference type="OrthoDB" id="2213423at2"/>
<name>A0A402A9B3_9CHLR</name>
<gene>
    <name evidence="3" type="ORF">KTT_55920</name>
</gene>
<dbReference type="EMBL" id="BIFR01000002">
    <property type="protein sequence ID" value="GCE15733.1"/>
    <property type="molecule type" value="Genomic_DNA"/>
</dbReference>
<organism evidence="3 4">
    <name type="scientific">Tengunoibacter tsumagoiensis</name>
    <dbReference type="NCBI Taxonomy" id="2014871"/>
    <lineage>
        <taxon>Bacteria</taxon>
        <taxon>Bacillati</taxon>
        <taxon>Chloroflexota</taxon>
        <taxon>Ktedonobacteria</taxon>
        <taxon>Ktedonobacterales</taxon>
        <taxon>Dictyobacteraceae</taxon>
        <taxon>Tengunoibacter</taxon>
    </lineage>
</organism>
<evidence type="ECO:0000259" key="2">
    <source>
        <dbReference type="Pfam" id="PF00975"/>
    </source>
</evidence>
<evidence type="ECO:0000256" key="1">
    <source>
        <dbReference type="ARBA" id="ARBA00007169"/>
    </source>
</evidence>
<dbReference type="PANTHER" id="PTHR11487">
    <property type="entry name" value="THIOESTERASE"/>
    <property type="match status" value="1"/>
</dbReference>
<dbReference type="SUPFAM" id="SSF53474">
    <property type="entry name" value="alpha/beta-Hydrolases"/>
    <property type="match status" value="1"/>
</dbReference>
<evidence type="ECO:0000313" key="3">
    <source>
        <dbReference type="EMBL" id="GCE15733.1"/>
    </source>
</evidence>
<dbReference type="Gene3D" id="3.40.50.1820">
    <property type="entry name" value="alpha/beta hydrolase"/>
    <property type="match status" value="1"/>
</dbReference>
<sequence length="235" mass="27208">MSAVTLFCLPNAGGTATMYARWKKLLHPSVQVLPIELSGRGRRFAEPLYDTMHDSIEDLYRLVVRELRGQEFAFFGHSMGALLCYELVTKIWHAQQVAPIHVFFSSRTPPDVRTDQLLYTLTDQELQNELVLWGGVSRSMLENPLFTHTFLPILRADLQIVETYHQQWRDYHRLPCPISVLTGADDVIAPLQRLKSWEDFTTQTCEFHTFVGNHFYLLDCMEEVTRLIHRKLCGP</sequence>
<dbReference type="InterPro" id="IPR001031">
    <property type="entry name" value="Thioesterase"/>
</dbReference>
<dbReference type="PANTHER" id="PTHR11487:SF0">
    <property type="entry name" value="S-ACYL FATTY ACID SYNTHASE THIOESTERASE, MEDIUM CHAIN"/>
    <property type="match status" value="1"/>
</dbReference>
<dbReference type="Pfam" id="PF00975">
    <property type="entry name" value="Thioesterase"/>
    <property type="match status" value="1"/>
</dbReference>
<accession>A0A402A9B3</accession>
<proteinExistence type="inferred from homology"/>
<protein>
    <submittedName>
        <fullName evidence="3">Thioesterase</fullName>
    </submittedName>
</protein>
<comment type="similarity">
    <text evidence="1">Belongs to the thioesterase family.</text>
</comment>
<dbReference type="InterPro" id="IPR029058">
    <property type="entry name" value="AB_hydrolase_fold"/>
</dbReference>